<evidence type="ECO:0000313" key="2">
    <source>
        <dbReference type="EMBL" id="KAF6158355.1"/>
    </source>
</evidence>
<name>A0A7J7MTX5_9MAGN</name>
<evidence type="ECO:0000256" key="1">
    <source>
        <dbReference type="SAM" id="MobiDB-lite"/>
    </source>
</evidence>
<dbReference type="Proteomes" id="UP000541444">
    <property type="component" value="Unassembled WGS sequence"/>
</dbReference>
<dbReference type="EMBL" id="JACGCM010001226">
    <property type="protein sequence ID" value="KAF6158355.1"/>
    <property type="molecule type" value="Genomic_DNA"/>
</dbReference>
<gene>
    <name evidence="2" type="ORF">GIB67_022435</name>
</gene>
<dbReference type="AlphaFoldDB" id="A0A7J7MTX5"/>
<keyword evidence="3" id="KW-1185">Reference proteome</keyword>
<comment type="caution">
    <text evidence="2">The sequence shown here is derived from an EMBL/GenBank/DDBJ whole genome shotgun (WGS) entry which is preliminary data.</text>
</comment>
<organism evidence="2 3">
    <name type="scientific">Kingdonia uniflora</name>
    <dbReference type="NCBI Taxonomy" id="39325"/>
    <lineage>
        <taxon>Eukaryota</taxon>
        <taxon>Viridiplantae</taxon>
        <taxon>Streptophyta</taxon>
        <taxon>Embryophyta</taxon>
        <taxon>Tracheophyta</taxon>
        <taxon>Spermatophyta</taxon>
        <taxon>Magnoliopsida</taxon>
        <taxon>Ranunculales</taxon>
        <taxon>Circaeasteraceae</taxon>
        <taxon>Kingdonia</taxon>
    </lineage>
</organism>
<protein>
    <submittedName>
        <fullName evidence="2">Uncharacterized protein</fullName>
    </submittedName>
</protein>
<proteinExistence type="predicted"/>
<reference evidence="2 3" key="1">
    <citation type="journal article" date="2020" name="IScience">
        <title>Genome Sequencing of the Endangered Kingdonia uniflora (Circaeasteraceae, Ranunculales) Reveals Potential Mechanisms of Evolutionary Specialization.</title>
        <authorList>
            <person name="Sun Y."/>
            <person name="Deng T."/>
            <person name="Zhang A."/>
            <person name="Moore M.J."/>
            <person name="Landis J.B."/>
            <person name="Lin N."/>
            <person name="Zhang H."/>
            <person name="Zhang X."/>
            <person name="Huang J."/>
            <person name="Zhang X."/>
            <person name="Sun H."/>
            <person name="Wang H."/>
        </authorList>
    </citation>
    <scope>NUCLEOTIDE SEQUENCE [LARGE SCALE GENOMIC DNA]</scope>
    <source>
        <strain evidence="2">TB1705</strain>
        <tissue evidence="2">Leaf</tissue>
    </source>
</reference>
<feature type="region of interest" description="Disordered" evidence="1">
    <location>
        <begin position="1"/>
        <end position="32"/>
    </location>
</feature>
<evidence type="ECO:0000313" key="3">
    <source>
        <dbReference type="Proteomes" id="UP000541444"/>
    </source>
</evidence>
<feature type="non-terminal residue" evidence="2">
    <location>
        <position position="1"/>
    </location>
</feature>
<sequence>YKASDVESGNDASVLESRTSTQRERRKIKGFNKELSEGDKRLKRAKDSGSQRWLCSSVVRGKLDSTADSHSDTKEYGLSLPLTNLAKGIMNAIGACPVQLNGNMWEASGGSYFCMSATRRCFFDLNSAGRTWNDNIIWVKGNCLQRDDEELLDLWFRTVKQSVKSTVERKESVLDEVEEEEIELKLVLEGLGESGEKVTEGRSATVDDLKEVEERARLAVLLGEEDTSKMVAHLVKGIWLGIEEKKLKASHALAIGQLQVETKANLDKMVEEHDRLGRYLMLKGYSEEVVDAIKADTYAEEEDEEDAEAVGIVDGLDSVFVRRCSTIKGMTSSSRKAIRVMSLRINDLDSGLARKRETSKALLSAQAELQRCKELAKPSDILDPADKNDPNKLKKMKTCITFALSLVW</sequence>
<accession>A0A7J7MTX5</accession>